<dbReference type="InterPro" id="IPR029058">
    <property type="entry name" value="AB_hydrolase_fold"/>
</dbReference>
<dbReference type="HOGENOM" id="CLU_1468729_0_0_1"/>
<dbReference type="GO" id="GO:0008236">
    <property type="term" value="F:serine-type peptidase activity"/>
    <property type="evidence" value="ECO:0007669"/>
    <property type="project" value="InterPro"/>
</dbReference>
<sequence length="184" mass="20545">MGGDWLSDHYVTVKTAPSLYSGRMISKEDVAHLENSEPVVEVPIVFNPAIGRFEDENGRMDLIPLWWQRGDFVDHLTGEIGLSERLRSLPPAEREAAIPADVAKLFPQLHIDASFPPTMFIYGEKDTNVSPSESEYTHKQLQEVGVRSELHIVPGAEHGLVILPERKPVPQVEGLYKKGIRVLG</sequence>
<accession>A0A0C3CLM2</accession>
<evidence type="ECO:0000313" key="3">
    <source>
        <dbReference type="Proteomes" id="UP000054166"/>
    </source>
</evidence>
<dbReference type="OrthoDB" id="19653at2759"/>
<name>A0A0C3CLM2_PILCF</name>
<protein>
    <recommendedName>
        <fullName evidence="1">Peptidase S9 prolyl oligopeptidase catalytic domain-containing protein</fullName>
    </recommendedName>
</protein>
<dbReference type="Proteomes" id="UP000054166">
    <property type="component" value="Unassembled WGS sequence"/>
</dbReference>
<dbReference type="EMBL" id="KN832973">
    <property type="protein sequence ID" value="KIM90567.1"/>
    <property type="molecule type" value="Genomic_DNA"/>
</dbReference>
<keyword evidence="3" id="KW-1185">Reference proteome</keyword>
<reference evidence="2 3" key="1">
    <citation type="submission" date="2014-04" db="EMBL/GenBank/DDBJ databases">
        <authorList>
            <consortium name="DOE Joint Genome Institute"/>
            <person name="Kuo A."/>
            <person name="Tarkka M."/>
            <person name="Buscot F."/>
            <person name="Kohler A."/>
            <person name="Nagy L.G."/>
            <person name="Floudas D."/>
            <person name="Copeland A."/>
            <person name="Barry K.W."/>
            <person name="Cichocki N."/>
            <person name="Veneault-Fourrey C."/>
            <person name="LaButti K."/>
            <person name="Lindquist E.A."/>
            <person name="Lipzen A."/>
            <person name="Lundell T."/>
            <person name="Morin E."/>
            <person name="Murat C."/>
            <person name="Sun H."/>
            <person name="Tunlid A."/>
            <person name="Henrissat B."/>
            <person name="Grigoriev I.V."/>
            <person name="Hibbett D.S."/>
            <person name="Martin F."/>
            <person name="Nordberg H.P."/>
            <person name="Cantor M.N."/>
            <person name="Hua S.X."/>
        </authorList>
    </citation>
    <scope>NUCLEOTIDE SEQUENCE [LARGE SCALE GENOMIC DNA]</scope>
    <source>
        <strain evidence="2 3">F 1598</strain>
    </source>
</reference>
<dbReference type="Pfam" id="PF00326">
    <property type="entry name" value="Peptidase_S9"/>
    <property type="match status" value="1"/>
</dbReference>
<proteinExistence type="predicted"/>
<dbReference type="InterPro" id="IPR001375">
    <property type="entry name" value="Peptidase_S9_cat"/>
</dbReference>
<evidence type="ECO:0000259" key="1">
    <source>
        <dbReference type="Pfam" id="PF00326"/>
    </source>
</evidence>
<dbReference type="AlphaFoldDB" id="A0A0C3CLM2"/>
<dbReference type="SUPFAM" id="SSF53474">
    <property type="entry name" value="alpha/beta-Hydrolases"/>
    <property type="match status" value="1"/>
</dbReference>
<dbReference type="Gene3D" id="3.40.50.1820">
    <property type="entry name" value="alpha/beta hydrolase"/>
    <property type="match status" value="1"/>
</dbReference>
<reference evidence="3" key="2">
    <citation type="submission" date="2015-01" db="EMBL/GenBank/DDBJ databases">
        <title>Evolutionary Origins and Diversification of the Mycorrhizal Mutualists.</title>
        <authorList>
            <consortium name="DOE Joint Genome Institute"/>
            <consortium name="Mycorrhizal Genomics Consortium"/>
            <person name="Kohler A."/>
            <person name="Kuo A."/>
            <person name="Nagy L.G."/>
            <person name="Floudas D."/>
            <person name="Copeland A."/>
            <person name="Barry K.W."/>
            <person name="Cichocki N."/>
            <person name="Veneault-Fourrey C."/>
            <person name="LaButti K."/>
            <person name="Lindquist E.A."/>
            <person name="Lipzen A."/>
            <person name="Lundell T."/>
            <person name="Morin E."/>
            <person name="Murat C."/>
            <person name="Riley R."/>
            <person name="Ohm R."/>
            <person name="Sun H."/>
            <person name="Tunlid A."/>
            <person name="Henrissat B."/>
            <person name="Grigoriev I.V."/>
            <person name="Hibbett D.S."/>
            <person name="Martin F."/>
        </authorList>
    </citation>
    <scope>NUCLEOTIDE SEQUENCE [LARGE SCALE GENOMIC DNA]</scope>
    <source>
        <strain evidence="3">F 1598</strain>
    </source>
</reference>
<dbReference type="InParanoid" id="A0A0C3CLM2"/>
<gene>
    <name evidence="2" type="ORF">PILCRDRAFT_812324</name>
</gene>
<dbReference type="GO" id="GO:0006508">
    <property type="term" value="P:proteolysis"/>
    <property type="evidence" value="ECO:0007669"/>
    <property type="project" value="InterPro"/>
</dbReference>
<evidence type="ECO:0000313" key="2">
    <source>
        <dbReference type="EMBL" id="KIM90567.1"/>
    </source>
</evidence>
<organism evidence="2 3">
    <name type="scientific">Piloderma croceum (strain F 1598)</name>
    <dbReference type="NCBI Taxonomy" id="765440"/>
    <lineage>
        <taxon>Eukaryota</taxon>
        <taxon>Fungi</taxon>
        <taxon>Dikarya</taxon>
        <taxon>Basidiomycota</taxon>
        <taxon>Agaricomycotina</taxon>
        <taxon>Agaricomycetes</taxon>
        <taxon>Agaricomycetidae</taxon>
        <taxon>Atheliales</taxon>
        <taxon>Atheliaceae</taxon>
        <taxon>Piloderma</taxon>
    </lineage>
</organism>
<feature type="domain" description="Peptidase S9 prolyl oligopeptidase catalytic" evidence="1">
    <location>
        <begin position="114"/>
        <end position="160"/>
    </location>
</feature>